<feature type="transmembrane region" description="Helical" evidence="11">
    <location>
        <begin position="323"/>
        <end position="340"/>
    </location>
</feature>
<gene>
    <name evidence="13" type="ORF">J8A68_000922</name>
</gene>
<feature type="compositionally biased region" description="Polar residues" evidence="10">
    <location>
        <begin position="210"/>
        <end position="227"/>
    </location>
</feature>
<dbReference type="EMBL" id="JAGSYN010000049">
    <property type="protein sequence ID" value="KAG7665520.1"/>
    <property type="molecule type" value="Genomic_DNA"/>
</dbReference>
<comment type="subcellular location">
    <subcellularLocation>
        <location evidence="1">Golgi apparatus membrane</location>
        <topology evidence="1">Single-pass type IV membrane protein</topology>
    </subcellularLocation>
</comment>
<evidence type="ECO:0000256" key="5">
    <source>
        <dbReference type="ARBA" id="ARBA00022927"/>
    </source>
</evidence>
<evidence type="ECO:0000256" key="11">
    <source>
        <dbReference type="SAM" id="Phobius"/>
    </source>
</evidence>
<evidence type="ECO:0000256" key="1">
    <source>
        <dbReference type="ARBA" id="ARBA00004409"/>
    </source>
</evidence>
<dbReference type="Pfam" id="PF05739">
    <property type="entry name" value="SNARE"/>
    <property type="match status" value="1"/>
</dbReference>
<keyword evidence="3" id="KW-0813">Transport</keyword>
<dbReference type="GO" id="GO:0000149">
    <property type="term" value="F:SNARE binding"/>
    <property type="evidence" value="ECO:0007669"/>
    <property type="project" value="TreeGrafter"/>
</dbReference>
<dbReference type="GO" id="GO:0006906">
    <property type="term" value="P:vesicle fusion"/>
    <property type="evidence" value="ECO:0007669"/>
    <property type="project" value="TreeGrafter"/>
</dbReference>
<dbReference type="Proteomes" id="UP000694255">
    <property type="component" value="Unassembled WGS sequence"/>
</dbReference>
<protein>
    <submittedName>
        <fullName evidence="13">Tlg2</fullName>
    </submittedName>
</protein>
<dbReference type="PANTHER" id="PTHR19957">
    <property type="entry name" value="SYNTAXIN"/>
    <property type="match status" value="1"/>
</dbReference>
<dbReference type="InterPro" id="IPR045242">
    <property type="entry name" value="Syntaxin"/>
</dbReference>
<reference evidence="13 14" key="1">
    <citation type="journal article" date="2021" name="DNA Res.">
        <title>Genome analysis of Candida subhashii reveals its hybrid nature and dual mitochondrial genome conformations.</title>
        <authorList>
            <person name="Mixao V."/>
            <person name="Hegedusova E."/>
            <person name="Saus E."/>
            <person name="Pryszcz L.P."/>
            <person name="Cillingova A."/>
            <person name="Nosek J."/>
            <person name="Gabaldon T."/>
        </authorList>
    </citation>
    <scope>NUCLEOTIDE SEQUENCE [LARGE SCALE GENOMIC DNA]</scope>
    <source>
        <strain evidence="13 14">CBS 10753</strain>
    </source>
</reference>
<evidence type="ECO:0000256" key="6">
    <source>
        <dbReference type="ARBA" id="ARBA00022989"/>
    </source>
</evidence>
<dbReference type="GeneID" id="73467723"/>
<dbReference type="InterPro" id="IPR000727">
    <property type="entry name" value="T_SNARE_dom"/>
</dbReference>
<dbReference type="AlphaFoldDB" id="A0A8J5QT95"/>
<name>A0A8J5QT95_9ASCO</name>
<evidence type="ECO:0000313" key="13">
    <source>
        <dbReference type="EMBL" id="KAG7665520.1"/>
    </source>
</evidence>
<evidence type="ECO:0000256" key="9">
    <source>
        <dbReference type="ARBA" id="ARBA00023136"/>
    </source>
</evidence>
<evidence type="ECO:0000256" key="4">
    <source>
        <dbReference type="ARBA" id="ARBA00022692"/>
    </source>
</evidence>
<evidence type="ECO:0000256" key="8">
    <source>
        <dbReference type="ARBA" id="ARBA00023054"/>
    </source>
</evidence>
<dbReference type="GO" id="GO:0006886">
    <property type="term" value="P:intracellular protein transport"/>
    <property type="evidence" value="ECO:0007669"/>
    <property type="project" value="InterPro"/>
</dbReference>
<dbReference type="PROSITE" id="PS00914">
    <property type="entry name" value="SYNTAXIN"/>
    <property type="match status" value="1"/>
</dbReference>
<dbReference type="GO" id="GO:0000139">
    <property type="term" value="C:Golgi membrane"/>
    <property type="evidence" value="ECO:0007669"/>
    <property type="project" value="UniProtKB-SubCell"/>
</dbReference>
<dbReference type="CDD" id="cd15845">
    <property type="entry name" value="SNARE_syntaxin16"/>
    <property type="match status" value="1"/>
</dbReference>
<dbReference type="PANTHER" id="PTHR19957:SF83">
    <property type="entry name" value="SYNTAXIN-16"/>
    <property type="match status" value="1"/>
</dbReference>
<keyword evidence="8" id="KW-0175">Coiled coil</keyword>
<feature type="region of interest" description="Disordered" evidence="10">
    <location>
        <begin position="208"/>
        <end position="227"/>
    </location>
</feature>
<evidence type="ECO:0000256" key="3">
    <source>
        <dbReference type="ARBA" id="ARBA00022448"/>
    </source>
</evidence>
<feature type="domain" description="T-SNARE coiled-coil homology" evidence="12">
    <location>
        <begin position="249"/>
        <end position="311"/>
    </location>
</feature>
<keyword evidence="7" id="KW-0333">Golgi apparatus</keyword>
<comment type="similarity">
    <text evidence="2">Belongs to the syntaxin family.</text>
</comment>
<feature type="region of interest" description="Disordered" evidence="10">
    <location>
        <begin position="350"/>
        <end position="397"/>
    </location>
</feature>
<evidence type="ECO:0000256" key="7">
    <source>
        <dbReference type="ARBA" id="ARBA00023034"/>
    </source>
</evidence>
<feature type="compositionally biased region" description="Basic and acidic residues" evidence="10">
    <location>
        <begin position="367"/>
        <end position="379"/>
    </location>
</feature>
<evidence type="ECO:0000256" key="10">
    <source>
        <dbReference type="SAM" id="MobiDB-lite"/>
    </source>
</evidence>
<feature type="compositionally biased region" description="Polar residues" evidence="10">
    <location>
        <begin position="23"/>
        <end position="33"/>
    </location>
</feature>
<dbReference type="GO" id="GO:0048278">
    <property type="term" value="P:vesicle docking"/>
    <property type="evidence" value="ECO:0007669"/>
    <property type="project" value="TreeGrafter"/>
</dbReference>
<keyword evidence="9 11" id="KW-0472">Membrane</keyword>
<evidence type="ECO:0000259" key="12">
    <source>
        <dbReference type="PROSITE" id="PS50192"/>
    </source>
</evidence>
<sequence length="397" mass="45452">MFRDRTNLFLSYRRTIPRDSISPYKSTGFSSATADDDLESQQPESQSFLHSRYSDQPDDSENGGGIEMKPIIPSIFDIAKELDEVLRVIQNDINSLNTKYKKLIIINKNERKDHEQQIDNLNYEVLKRFEKGYVLIKKFEYLSKNHEKLGLNYSLQDLEILRNFKTFYASKISEHSIVFRNLQNNYMKFLQADEDEEFGLLASDARKSTSRTSTPLPFDPNATTSASTDNIEDYSKQVLLQQQQQHGDSQYLLQREREISSLAMGILEISTIFKEMESLVIHQGTILDRIDYNLQTTVQDLKESDKELIKAKGYQKRTTKCKIIFFLCLCIFAIVMIIIVRPGGGETTRVIEKPAPTPTPTPAKPVAEPERPTLNKPGEDVPNNNIPANEVNEPGKQ</sequence>
<dbReference type="GO" id="GO:0005484">
    <property type="term" value="F:SNAP receptor activity"/>
    <property type="evidence" value="ECO:0007669"/>
    <property type="project" value="InterPro"/>
</dbReference>
<evidence type="ECO:0000256" key="2">
    <source>
        <dbReference type="ARBA" id="ARBA00009063"/>
    </source>
</evidence>
<feature type="region of interest" description="Disordered" evidence="10">
    <location>
        <begin position="23"/>
        <end position="64"/>
    </location>
</feature>
<dbReference type="GO" id="GO:0031201">
    <property type="term" value="C:SNARE complex"/>
    <property type="evidence" value="ECO:0007669"/>
    <property type="project" value="TreeGrafter"/>
</dbReference>
<keyword evidence="4 11" id="KW-0812">Transmembrane</keyword>
<organism evidence="13 14">
    <name type="scientific">[Candida] subhashii</name>
    <dbReference type="NCBI Taxonomy" id="561895"/>
    <lineage>
        <taxon>Eukaryota</taxon>
        <taxon>Fungi</taxon>
        <taxon>Dikarya</taxon>
        <taxon>Ascomycota</taxon>
        <taxon>Saccharomycotina</taxon>
        <taxon>Pichiomycetes</taxon>
        <taxon>Debaryomycetaceae</taxon>
        <taxon>Spathaspora</taxon>
    </lineage>
</organism>
<dbReference type="PROSITE" id="PS50192">
    <property type="entry name" value="T_SNARE"/>
    <property type="match status" value="1"/>
</dbReference>
<proteinExistence type="inferred from homology"/>
<comment type="caution">
    <text evidence="13">The sequence shown here is derived from an EMBL/GenBank/DDBJ whole genome shotgun (WGS) entry which is preliminary data.</text>
</comment>
<dbReference type="OrthoDB" id="10251371at2759"/>
<keyword evidence="14" id="KW-1185">Reference proteome</keyword>
<evidence type="ECO:0000313" key="14">
    <source>
        <dbReference type="Proteomes" id="UP000694255"/>
    </source>
</evidence>
<dbReference type="InterPro" id="IPR006012">
    <property type="entry name" value="Syntaxin/epimorphin_CS"/>
</dbReference>
<keyword evidence="6 11" id="KW-1133">Transmembrane helix</keyword>
<feature type="compositionally biased region" description="Polar residues" evidence="10">
    <location>
        <begin position="40"/>
        <end position="49"/>
    </location>
</feature>
<keyword evidence="5" id="KW-0653">Protein transport</keyword>
<dbReference type="SMART" id="SM00397">
    <property type="entry name" value="t_SNARE"/>
    <property type="match status" value="1"/>
</dbReference>
<accession>A0A8J5QT95</accession>
<dbReference type="RefSeq" id="XP_049265752.1">
    <property type="nucleotide sequence ID" value="XM_049410649.1"/>
</dbReference>